<name>A0A2T3JRC8_9GAMM</name>
<proteinExistence type="predicted"/>
<comment type="caution">
    <text evidence="1">The sequence shown here is derived from an EMBL/GenBank/DDBJ whole genome shotgun (WGS) entry which is preliminary data.</text>
</comment>
<sequence length="59" mass="6480">MRVRAVINLIQLLSIEKKESKWSDNCVGKIDNNKAGIAVTSGSNYQVSNAVISNFNQRG</sequence>
<dbReference type="AlphaFoldDB" id="A0A2T3JRC8"/>
<dbReference type="Proteomes" id="UP000240987">
    <property type="component" value="Unassembled WGS sequence"/>
</dbReference>
<evidence type="ECO:0000313" key="1">
    <source>
        <dbReference type="EMBL" id="PSU51650.1"/>
    </source>
</evidence>
<evidence type="ECO:0000313" key="2">
    <source>
        <dbReference type="Proteomes" id="UP000240987"/>
    </source>
</evidence>
<accession>A0A2T3JRC8</accession>
<reference evidence="1 2" key="1">
    <citation type="submission" date="2018-01" db="EMBL/GenBank/DDBJ databases">
        <title>Whole genome sequencing of Histamine producing bacteria.</title>
        <authorList>
            <person name="Butler K."/>
        </authorList>
    </citation>
    <scope>NUCLEOTIDE SEQUENCE [LARGE SCALE GENOMIC DNA]</scope>
    <source>
        <strain evidence="1 2">JCM 12947</strain>
    </source>
</reference>
<keyword evidence="2" id="KW-1185">Reference proteome</keyword>
<gene>
    <name evidence="1" type="ORF">C9J12_01535</name>
</gene>
<organism evidence="1 2">
    <name type="scientific">Photobacterium frigidiphilum</name>
    <dbReference type="NCBI Taxonomy" id="264736"/>
    <lineage>
        <taxon>Bacteria</taxon>
        <taxon>Pseudomonadati</taxon>
        <taxon>Pseudomonadota</taxon>
        <taxon>Gammaproteobacteria</taxon>
        <taxon>Vibrionales</taxon>
        <taxon>Vibrionaceae</taxon>
        <taxon>Photobacterium</taxon>
    </lineage>
</organism>
<protein>
    <submittedName>
        <fullName evidence="1">Uncharacterized protein</fullName>
    </submittedName>
</protein>
<dbReference type="EMBL" id="PYMJ01000001">
    <property type="protein sequence ID" value="PSU51650.1"/>
    <property type="molecule type" value="Genomic_DNA"/>
</dbReference>